<keyword evidence="2" id="KW-1185">Reference proteome</keyword>
<dbReference type="RefSeq" id="WP_166584269.1">
    <property type="nucleotide sequence ID" value="NZ_WWEO01000036.1"/>
</dbReference>
<evidence type="ECO:0000313" key="1">
    <source>
        <dbReference type="EMBL" id="NCD68248.1"/>
    </source>
</evidence>
<sequence>MSYLRSEMLYDDGDYYKWSARADHDNPYYIRGTDWSELNRTEGYEVLYFINHLGNKRWTNPSLATYRKIEKMIRLDVPSNIRTHKKIEDWITANWSNV</sequence>
<comment type="caution">
    <text evidence="1">The sequence shown here is derived from an EMBL/GenBank/DDBJ whole genome shotgun (WGS) entry which is preliminary data.</text>
</comment>
<dbReference type="Proteomes" id="UP000638732">
    <property type="component" value="Unassembled WGS sequence"/>
</dbReference>
<dbReference type="EMBL" id="WWEO01000036">
    <property type="protein sequence ID" value="NCD68248.1"/>
    <property type="molecule type" value="Genomic_DNA"/>
</dbReference>
<protein>
    <submittedName>
        <fullName evidence="1">Uncharacterized protein</fullName>
    </submittedName>
</protein>
<accession>A0A965ZDG8</accession>
<reference evidence="1" key="1">
    <citation type="submission" date="2020-01" db="EMBL/GenBank/DDBJ databases">
        <authorList>
            <person name="Seo Y.L."/>
        </authorList>
    </citation>
    <scope>NUCLEOTIDE SEQUENCE</scope>
    <source>
        <strain evidence="1">R11</strain>
    </source>
</reference>
<evidence type="ECO:0000313" key="2">
    <source>
        <dbReference type="Proteomes" id="UP000638732"/>
    </source>
</evidence>
<dbReference type="AlphaFoldDB" id="A0A965ZDG8"/>
<reference evidence="1" key="2">
    <citation type="submission" date="2020-10" db="EMBL/GenBank/DDBJ databases">
        <title>Mucilaginibacter sp. nov., isolated from soil.</title>
        <authorList>
            <person name="Jeon C.O."/>
        </authorList>
    </citation>
    <scope>NUCLEOTIDE SEQUENCE</scope>
    <source>
        <strain evidence="1">R11</strain>
    </source>
</reference>
<organism evidence="1 2">
    <name type="scientific">Mucilaginibacter agri</name>
    <dbReference type="NCBI Taxonomy" id="2695265"/>
    <lineage>
        <taxon>Bacteria</taxon>
        <taxon>Pseudomonadati</taxon>
        <taxon>Bacteroidota</taxon>
        <taxon>Sphingobacteriia</taxon>
        <taxon>Sphingobacteriales</taxon>
        <taxon>Sphingobacteriaceae</taxon>
        <taxon>Mucilaginibacter</taxon>
    </lineage>
</organism>
<gene>
    <name evidence="1" type="ORF">GSY63_02625</name>
</gene>
<name>A0A965ZDG8_9SPHI</name>
<proteinExistence type="predicted"/>